<dbReference type="Proteomes" id="UP000019241">
    <property type="component" value="Unassembled WGS sequence"/>
</dbReference>
<organism evidence="2 3">
    <name type="scientific">Listeria fleischmannii FSL S10-1203</name>
    <dbReference type="NCBI Taxonomy" id="1265822"/>
    <lineage>
        <taxon>Bacteria</taxon>
        <taxon>Bacillati</taxon>
        <taxon>Bacillota</taxon>
        <taxon>Bacilli</taxon>
        <taxon>Bacillales</taxon>
        <taxon>Listeriaceae</taxon>
        <taxon>Listeria</taxon>
    </lineage>
</organism>
<evidence type="ECO:0000313" key="3">
    <source>
        <dbReference type="Proteomes" id="UP000019241"/>
    </source>
</evidence>
<evidence type="ECO:0000256" key="1">
    <source>
        <dbReference type="SAM" id="Phobius"/>
    </source>
</evidence>
<dbReference type="PATRIC" id="fig|1265822.4.peg.3329"/>
<protein>
    <submittedName>
        <fullName evidence="2">Uncharacterized protein</fullName>
    </submittedName>
</protein>
<comment type="caution">
    <text evidence="2">The sequence shown here is derived from an EMBL/GenBank/DDBJ whole genome shotgun (WGS) entry which is preliminary data.</text>
</comment>
<keyword evidence="1" id="KW-0472">Membrane</keyword>
<dbReference type="RefSeq" id="WP_036064567.1">
    <property type="nucleotide sequence ID" value="NZ_AODM01000056.1"/>
</dbReference>
<evidence type="ECO:0000313" key="2">
    <source>
        <dbReference type="EMBL" id="EUJ48973.1"/>
    </source>
</evidence>
<keyword evidence="1" id="KW-0812">Transmembrane</keyword>
<sequence length="177" mass="21175">MREIKKHYYYTIQKEDLTCLFNQRYLFLLIVAWLIVTCLAILCTVAFWEPQFLVYSGILLVLFAVSYFINGKVPFMVKLRQRKYEAYLGNYELEIDGNYVHIRNPNLGMKQIINYKTSRPFYAFHHNIFIFIGTHSNPLEKRLSFPLKKKVFLLSTQDEFDLYNFIRKQRKSSGDTK</sequence>
<gene>
    <name evidence="2" type="ORF">MCOL2_16412</name>
</gene>
<accession>W7DT25</accession>
<reference evidence="2 3" key="1">
    <citation type="submission" date="2012-12" db="EMBL/GenBank/DDBJ databases">
        <title>Novel taxa of Listeriaceae from agricultural environments in the United States.</title>
        <authorList>
            <person name="den Bakker H.C."/>
            <person name="Allred A."/>
            <person name="Warchocki S."/>
            <person name="Wright E.M."/>
            <person name="Burrell A."/>
            <person name="Nightingale K.K."/>
            <person name="Kephart D."/>
            <person name="Wiedmann M."/>
        </authorList>
    </citation>
    <scope>NUCLEOTIDE SEQUENCE [LARGE SCALE GENOMIC DNA]</scope>
    <source>
        <strain evidence="2 3">FSL S10-1203</strain>
    </source>
</reference>
<proteinExistence type="predicted"/>
<feature type="transmembrane region" description="Helical" evidence="1">
    <location>
        <begin position="25"/>
        <end position="48"/>
    </location>
</feature>
<keyword evidence="1" id="KW-1133">Transmembrane helix</keyword>
<name>W7DT25_9LIST</name>
<dbReference type="AlphaFoldDB" id="W7DT25"/>
<dbReference type="EMBL" id="AODM01000056">
    <property type="protein sequence ID" value="EUJ48973.1"/>
    <property type="molecule type" value="Genomic_DNA"/>
</dbReference>
<feature type="transmembrane region" description="Helical" evidence="1">
    <location>
        <begin position="54"/>
        <end position="73"/>
    </location>
</feature>